<dbReference type="EMBL" id="JSWE01000026">
    <property type="protein sequence ID" value="KIE06226.1"/>
    <property type="molecule type" value="Genomic_DNA"/>
</dbReference>
<accession>A0A0C1N1F0</accession>
<protein>
    <submittedName>
        <fullName evidence="1">Uncharacterized protein</fullName>
    </submittedName>
</protein>
<dbReference type="RefSeq" id="WP_204367845.1">
    <property type="nucleotide sequence ID" value="NZ_JSWE01000026.1"/>
</dbReference>
<evidence type="ECO:0000313" key="1">
    <source>
        <dbReference type="EMBL" id="KIE06226.1"/>
    </source>
</evidence>
<name>A0A0C1N1F0_9RICK</name>
<dbReference type="Proteomes" id="UP000031258">
    <property type="component" value="Unassembled WGS sequence"/>
</dbReference>
<proteinExistence type="predicted"/>
<evidence type="ECO:0000313" key="2">
    <source>
        <dbReference type="Proteomes" id="UP000031258"/>
    </source>
</evidence>
<keyword evidence="2" id="KW-1185">Reference proteome</keyword>
<comment type="caution">
    <text evidence="1">The sequence shown here is derived from an EMBL/GenBank/DDBJ whole genome shotgun (WGS) entry which is preliminary data.</text>
</comment>
<dbReference type="AlphaFoldDB" id="A0A0C1N1F0"/>
<sequence length="51" mass="6028">MNNVIHNRKTELKLLINSNIIELTWGKDKSDNINCVIHIPSYHWNVRLTLD</sequence>
<reference evidence="1 2" key="1">
    <citation type="submission" date="2014-11" db="EMBL/GenBank/DDBJ databases">
        <title>A Rickettsiales Symbiont of Amoebae With Ancient Features.</title>
        <authorList>
            <person name="Schulz F."/>
            <person name="Martijn J."/>
            <person name="Wascher F."/>
            <person name="Kostanjsek R."/>
            <person name="Ettema T.J."/>
            <person name="Horn M."/>
        </authorList>
    </citation>
    <scope>NUCLEOTIDE SEQUENCE [LARGE SCALE GENOMIC DNA]</scope>
    <source>
        <strain evidence="1 2">UWC36</strain>
    </source>
</reference>
<organism evidence="1 2">
    <name type="scientific">Candidatus Jidaibacter acanthamoebae</name>
    <dbReference type="NCBI Taxonomy" id="86105"/>
    <lineage>
        <taxon>Bacteria</taxon>
        <taxon>Pseudomonadati</taxon>
        <taxon>Pseudomonadota</taxon>
        <taxon>Alphaproteobacteria</taxon>
        <taxon>Rickettsiales</taxon>
        <taxon>Candidatus Midichloriaceae</taxon>
        <taxon>Candidatus Jidaibacter</taxon>
    </lineage>
</organism>
<gene>
    <name evidence="1" type="ORF">NF27_BA00090</name>
</gene>